<keyword evidence="2" id="KW-0540">Nuclease</keyword>
<dbReference type="RefSeq" id="WP_146852815.1">
    <property type="nucleotide sequence ID" value="NZ_BAAAHR010000002.1"/>
</dbReference>
<dbReference type="OrthoDB" id="2594539at2"/>
<dbReference type="AlphaFoldDB" id="A0A7W3PIJ3"/>
<dbReference type="EMBL" id="BJUV01000004">
    <property type="protein sequence ID" value="GEK82271.1"/>
    <property type="molecule type" value="Genomic_DNA"/>
</dbReference>
<evidence type="ECO:0000313" key="2">
    <source>
        <dbReference type="EMBL" id="MBA8812714.1"/>
    </source>
</evidence>
<gene>
    <name evidence="2" type="ORF">FB463_000938</name>
    <name evidence="1" type="ORF">FFA01_05800</name>
</gene>
<accession>A0A7W3PIJ3</accession>
<comment type="caution">
    <text evidence="2">The sequence shown here is derived from an EMBL/GenBank/DDBJ whole genome shotgun (WGS) entry which is preliminary data.</text>
</comment>
<dbReference type="Proteomes" id="UP000522688">
    <property type="component" value="Unassembled WGS sequence"/>
</dbReference>
<protein>
    <submittedName>
        <fullName evidence="2">Very-short-patch-repair endonuclease</fullName>
    </submittedName>
</protein>
<keyword evidence="3" id="KW-1185">Reference proteome</keyword>
<dbReference type="Proteomes" id="UP000321154">
    <property type="component" value="Unassembled WGS sequence"/>
</dbReference>
<keyword evidence="2" id="KW-0378">Hydrolase</keyword>
<dbReference type="EMBL" id="JACGWW010000001">
    <property type="protein sequence ID" value="MBA8812714.1"/>
    <property type="molecule type" value="Genomic_DNA"/>
</dbReference>
<proteinExistence type="predicted"/>
<dbReference type="GO" id="GO:0004519">
    <property type="term" value="F:endonuclease activity"/>
    <property type="evidence" value="ECO:0007669"/>
    <property type="project" value="UniProtKB-KW"/>
</dbReference>
<organism evidence="2 4">
    <name type="scientific">Frigoribacterium faeni</name>
    <dbReference type="NCBI Taxonomy" id="145483"/>
    <lineage>
        <taxon>Bacteria</taxon>
        <taxon>Bacillati</taxon>
        <taxon>Actinomycetota</taxon>
        <taxon>Actinomycetes</taxon>
        <taxon>Micrococcales</taxon>
        <taxon>Microbacteriaceae</taxon>
        <taxon>Frigoribacterium</taxon>
    </lineage>
</organism>
<reference evidence="1 3" key="1">
    <citation type="submission" date="2019-07" db="EMBL/GenBank/DDBJ databases">
        <title>Whole genome shotgun sequence of Frigoribacterium faeni NBRC 103066.</title>
        <authorList>
            <person name="Hosoyama A."/>
            <person name="Uohara A."/>
            <person name="Ohji S."/>
            <person name="Ichikawa N."/>
        </authorList>
    </citation>
    <scope>NUCLEOTIDE SEQUENCE [LARGE SCALE GENOMIC DNA]</scope>
    <source>
        <strain evidence="1 3">NBRC 103066</strain>
    </source>
</reference>
<name>A0A7W3PIJ3_9MICO</name>
<sequence>MTSIDELVFAAGGLLHKRDLVAHGATDRHLTVAVRSRRVRRPRRGWYSTWPPDDPRFVAVAVGGRLTGASALRQWGAWSWHEPPITVSVPETASRLRRRRGVRVVWDPRELSQRGTTWSVDPRDALARAVTETESLEDAVILVDWARAVGLVADDTDAAEVLSRRRADAAGLVAWSDVGVDSILESAAGTRLRLRGHHIERQVPVGPGGHRIDMLVGGVVGLETDGREHHEHRFEKDRGKDARIALEGLVPFRASSSMVREEWPLVLAVVDALTATAGGPRILPRVENSGRPRVLGPRGRRKWRLSVLRRRKVQELSPGAV</sequence>
<evidence type="ECO:0000313" key="4">
    <source>
        <dbReference type="Proteomes" id="UP000522688"/>
    </source>
</evidence>
<evidence type="ECO:0000313" key="3">
    <source>
        <dbReference type="Proteomes" id="UP000321154"/>
    </source>
</evidence>
<keyword evidence="2" id="KW-0255">Endonuclease</keyword>
<reference evidence="2 4" key="2">
    <citation type="submission" date="2020-07" db="EMBL/GenBank/DDBJ databases">
        <title>Sequencing the genomes of 1000 actinobacteria strains.</title>
        <authorList>
            <person name="Klenk H.-P."/>
        </authorList>
    </citation>
    <scope>NUCLEOTIDE SEQUENCE [LARGE SCALE GENOMIC DNA]</scope>
    <source>
        <strain evidence="2 4">DSM 10309</strain>
    </source>
</reference>
<evidence type="ECO:0000313" key="1">
    <source>
        <dbReference type="EMBL" id="GEK82271.1"/>
    </source>
</evidence>